<evidence type="ECO:0000313" key="2">
    <source>
        <dbReference type="Proteomes" id="UP000006640"/>
    </source>
</evidence>
<accession>D6Y9I5</accession>
<evidence type="ECO:0000313" key="1">
    <source>
        <dbReference type="EMBL" id="ADG88105.1"/>
    </source>
</evidence>
<dbReference type="STRING" id="469371.Tbis_1387"/>
<dbReference type="EMBL" id="CP001874">
    <property type="protein sequence ID" value="ADG88105.1"/>
    <property type="molecule type" value="Genomic_DNA"/>
</dbReference>
<dbReference type="AlphaFoldDB" id="D6Y9I5"/>
<dbReference type="RefSeq" id="WP_013131638.1">
    <property type="nucleotide sequence ID" value="NC_014165.1"/>
</dbReference>
<protein>
    <recommendedName>
        <fullName evidence="3">SAM-dependent methyltransferase</fullName>
    </recommendedName>
</protein>
<gene>
    <name evidence="1" type="ordered locus">Tbis_1387</name>
</gene>
<dbReference type="InterPro" id="IPR029063">
    <property type="entry name" value="SAM-dependent_MTases_sf"/>
</dbReference>
<dbReference type="PIRSF" id="PIRSF017393">
    <property type="entry name" value="MTase_SAV2177"/>
    <property type="match status" value="1"/>
</dbReference>
<dbReference type="KEGG" id="tbi:Tbis_1387"/>
<reference evidence="1 2" key="1">
    <citation type="submission" date="2010-01" db="EMBL/GenBank/DDBJ databases">
        <title>The complete genome of Thermobispora bispora DSM 43833.</title>
        <authorList>
            <consortium name="US DOE Joint Genome Institute (JGI-PGF)"/>
            <person name="Lucas S."/>
            <person name="Copeland A."/>
            <person name="Lapidus A."/>
            <person name="Glavina del Rio T."/>
            <person name="Dalin E."/>
            <person name="Tice H."/>
            <person name="Bruce D."/>
            <person name="Goodwin L."/>
            <person name="Pitluck S."/>
            <person name="Kyrpides N."/>
            <person name="Mavromatis K."/>
            <person name="Ivanova N."/>
            <person name="Mikhailova N."/>
            <person name="Chertkov O."/>
            <person name="Brettin T."/>
            <person name="Detter J.C."/>
            <person name="Han C."/>
            <person name="Larimer F."/>
            <person name="Land M."/>
            <person name="Hauser L."/>
            <person name="Markowitz V."/>
            <person name="Cheng J.-F."/>
            <person name="Hugenholtz P."/>
            <person name="Woyke T."/>
            <person name="Wu D."/>
            <person name="Jando M."/>
            <person name="Schneider S."/>
            <person name="Klenk H.-P."/>
            <person name="Eisen J.A."/>
        </authorList>
    </citation>
    <scope>NUCLEOTIDE SEQUENCE [LARGE SCALE GENOMIC DNA]</scope>
    <source>
        <strain evidence="2">ATCC 19993 / DSM 43833 / CBS 139.67 / JCM 10125 / KCTC 9307 / NBRC 14880 / R51</strain>
    </source>
</reference>
<organism evidence="1 2">
    <name type="scientific">Thermobispora bispora (strain ATCC 19993 / DSM 43833 / CBS 139.67 / JCM 10125 / KCTC 9307 / NBRC 14880 / R51)</name>
    <dbReference type="NCBI Taxonomy" id="469371"/>
    <lineage>
        <taxon>Bacteria</taxon>
        <taxon>Bacillati</taxon>
        <taxon>Actinomycetota</taxon>
        <taxon>Actinomycetes</taxon>
        <taxon>Streptosporangiales</taxon>
        <taxon>Streptosporangiaceae</taxon>
        <taxon>Thermobispora</taxon>
    </lineage>
</organism>
<dbReference type="Gene3D" id="3.40.50.150">
    <property type="entry name" value="Vaccinia Virus protein VP39"/>
    <property type="match status" value="1"/>
</dbReference>
<dbReference type="Pfam" id="PF04672">
    <property type="entry name" value="Methyltransf_19"/>
    <property type="match status" value="1"/>
</dbReference>
<proteinExistence type="predicted"/>
<dbReference type="Proteomes" id="UP000006640">
    <property type="component" value="Chromosome"/>
</dbReference>
<dbReference type="CDD" id="cd02440">
    <property type="entry name" value="AdoMet_MTases"/>
    <property type="match status" value="1"/>
</dbReference>
<dbReference type="HOGENOM" id="CLU_067079_1_0_11"/>
<sequence length="264" mass="29073">MTDQQRLGDFDVPNVARMYDYYLGGKNHFPADRAAAEKVIELSRGYVKEAALENRLFLRRAVRFLAGECGVRRFLDLGTGLPTQGNVHEIALAEAPDAEVVYVDIDPLVAAHGRALLAGDPRVEFLEADLRDPDRIFAMLPERFTLDRPVGLLLVACLHFIPDEEDPAGIVARYRELLPPGSYIVISHVCSDSLQEIMAAAGNVYGNANAPFEARPRAAIERFFAGLELVEPGLVPVHEWRPEPDALPPRADIMAVLGGVGRRP</sequence>
<dbReference type="SUPFAM" id="SSF53335">
    <property type="entry name" value="S-adenosyl-L-methionine-dependent methyltransferases"/>
    <property type="match status" value="1"/>
</dbReference>
<keyword evidence="2" id="KW-1185">Reference proteome</keyword>
<dbReference type="InterPro" id="IPR006764">
    <property type="entry name" value="SAM_dep_MeTrfase_SAV2177_type"/>
</dbReference>
<dbReference type="eggNOG" id="COG2890">
    <property type="taxonomic scope" value="Bacteria"/>
</dbReference>
<name>D6Y9I5_THEBD</name>
<evidence type="ECO:0008006" key="3">
    <source>
        <dbReference type="Google" id="ProtNLM"/>
    </source>
</evidence>